<dbReference type="EMBL" id="AMQN01000752">
    <property type="status" value="NOT_ANNOTATED_CDS"/>
    <property type="molecule type" value="Genomic_DNA"/>
</dbReference>
<evidence type="ECO:0000259" key="3">
    <source>
        <dbReference type="PROSITE" id="PS50002"/>
    </source>
</evidence>
<sequence>VAKYSYDPNQFSPNESPDSELTLNAGDYIFVYGAMDEDGFFEGELMDGSHGLVPSNFVERVPGG</sequence>
<dbReference type="AlphaFoldDB" id="R7VBR9"/>
<accession>R7VBR9</accession>
<name>R7VBR9_CAPTE</name>
<evidence type="ECO:0000256" key="2">
    <source>
        <dbReference type="PROSITE-ProRule" id="PRU00192"/>
    </source>
</evidence>
<reference evidence="5" key="3">
    <citation type="submission" date="2015-06" db="UniProtKB">
        <authorList>
            <consortium name="EnsemblMetazoa"/>
        </authorList>
    </citation>
    <scope>IDENTIFICATION</scope>
</reference>
<evidence type="ECO:0000313" key="5">
    <source>
        <dbReference type="EnsemblMetazoa" id="CapteP98367"/>
    </source>
</evidence>
<dbReference type="FunFam" id="2.30.30.40:FF:000006">
    <property type="entry name" value="RIMS-binding protein 2 isoform X1"/>
    <property type="match status" value="1"/>
</dbReference>
<dbReference type="OrthoDB" id="4158657at2759"/>
<dbReference type="GO" id="GO:0045202">
    <property type="term" value="C:synapse"/>
    <property type="evidence" value="ECO:0007669"/>
    <property type="project" value="GOC"/>
</dbReference>
<dbReference type="Proteomes" id="UP000014760">
    <property type="component" value="Unassembled WGS sequence"/>
</dbReference>
<evidence type="ECO:0000256" key="1">
    <source>
        <dbReference type="ARBA" id="ARBA00022443"/>
    </source>
</evidence>
<evidence type="ECO:0000313" key="4">
    <source>
        <dbReference type="EMBL" id="ELU13741.1"/>
    </source>
</evidence>
<dbReference type="InterPro" id="IPR036028">
    <property type="entry name" value="SH3-like_dom_sf"/>
</dbReference>
<dbReference type="SUPFAM" id="SSF50044">
    <property type="entry name" value="SH3-domain"/>
    <property type="match status" value="1"/>
</dbReference>
<dbReference type="Pfam" id="PF14604">
    <property type="entry name" value="SH3_9"/>
    <property type="match status" value="1"/>
</dbReference>
<dbReference type="PANTHER" id="PTHR14234:SF19">
    <property type="entry name" value="RIM-BINDING PROTEIN, ISOFORM F"/>
    <property type="match status" value="1"/>
</dbReference>
<dbReference type="EMBL" id="KB295062">
    <property type="protein sequence ID" value="ELU13741.1"/>
    <property type="molecule type" value="Genomic_DNA"/>
</dbReference>
<proteinExistence type="predicted"/>
<reference evidence="4 6" key="2">
    <citation type="journal article" date="2013" name="Nature">
        <title>Insights into bilaterian evolution from three spiralian genomes.</title>
        <authorList>
            <person name="Simakov O."/>
            <person name="Marletaz F."/>
            <person name="Cho S.J."/>
            <person name="Edsinger-Gonzales E."/>
            <person name="Havlak P."/>
            <person name="Hellsten U."/>
            <person name="Kuo D.H."/>
            <person name="Larsson T."/>
            <person name="Lv J."/>
            <person name="Arendt D."/>
            <person name="Savage R."/>
            <person name="Osoegawa K."/>
            <person name="de Jong P."/>
            <person name="Grimwood J."/>
            <person name="Chapman J.A."/>
            <person name="Shapiro H."/>
            <person name="Aerts A."/>
            <person name="Otillar R.P."/>
            <person name="Terry A.Y."/>
            <person name="Boore J.L."/>
            <person name="Grigoriev I.V."/>
            <person name="Lindberg D.R."/>
            <person name="Seaver E.C."/>
            <person name="Weisblat D.A."/>
            <person name="Putnam N.H."/>
            <person name="Rokhsar D.S."/>
        </authorList>
    </citation>
    <scope>NUCLEOTIDE SEQUENCE</scope>
    <source>
        <strain evidence="4 6">I ESC-2004</strain>
    </source>
</reference>
<dbReference type="STRING" id="283909.R7VBR9"/>
<dbReference type="HOGENOM" id="CLU_187271_0_0_1"/>
<feature type="non-terminal residue" evidence="4">
    <location>
        <position position="1"/>
    </location>
</feature>
<dbReference type="PANTHER" id="PTHR14234">
    <property type="entry name" value="RIM BINDING PROTEIN-RELATED"/>
    <property type="match status" value="1"/>
</dbReference>
<organism evidence="4">
    <name type="scientific">Capitella teleta</name>
    <name type="common">Polychaete worm</name>
    <dbReference type="NCBI Taxonomy" id="283909"/>
    <lineage>
        <taxon>Eukaryota</taxon>
        <taxon>Metazoa</taxon>
        <taxon>Spiralia</taxon>
        <taxon>Lophotrochozoa</taxon>
        <taxon>Annelida</taxon>
        <taxon>Polychaeta</taxon>
        <taxon>Sedentaria</taxon>
        <taxon>Scolecida</taxon>
        <taxon>Capitellidae</taxon>
        <taxon>Capitella</taxon>
    </lineage>
</organism>
<dbReference type="SMART" id="SM00326">
    <property type="entry name" value="SH3"/>
    <property type="match status" value="1"/>
</dbReference>
<dbReference type="GO" id="GO:0007274">
    <property type="term" value="P:neuromuscular synaptic transmission"/>
    <property type="evidence" value="ECO:0007669"/>
    <property type="project" value="TreeGrafter"/>
</dbReference>
<evidence type="ECO:0000313" key="6">
    <source>
        <dbReference type="Proteomes" id="UP000014760"/>
    </source>
</evidence>
<protein>
    <recommendedName>
        <fullName evidence="3">SH3 domain-containing protein</fullName>
    </recommendedName>
</protein>
<dbReference type="PROSITE" id="PS50002">
    <property type="entry name" value="SH3"/>
    <property type="match status" value="1"/>
</dbReference>
<dbReference type="Gene3D" id="2.30.30.40">
    <property type="entry name" value="SH3 Domains"/>
    <property type="match status" value="1"/>
</dbReference>
<dbReference type="EnsemblMetazoa" id="CapteT98367">
    <property type="protein sequence ID" value="CapteP98367"/>
    <property type="gene ID" value="CapteG98367"/>
</dbReference>
<keyword evidence="1 2" id="KW-0728">SH3 domain</keyword>
<feature type="domain" description="SH3" evidence="3">
    <location>
        <begin position="1"/>
        <end position="63"/>
    </location>
</feature>
<reference evidence="6" key="1">
    <citation type="submission" date="2012-12" db="EMBL/GenBank/DDBJ databases">
        <authorList>
            <person name="Hellsten U."/>
            <person name="Grimwood J."/>
            <person name="Chapman J.A."/>
            <person name="Shapiro H."/>
            <person name="Aerts A."/>
            <person name="Otillar R.P."/>
            <person name="Terry A.Y."/>
            <person name="Boore J.L."/>
            <person name="Simakov O."/>
            <person name="Marletaz F."/>
            <person name="Cho S.-J."/>
            <person name="Edsinger-Gonzales E."/>
            <person name="Havlak P."/>
            <person name="Kuo D.-H."/>
            <person name="Larsson T."/>
            <person name="Lv J."/>
            <person name="Arendt D."/>
            <person name="Savage R."/>
            <person name="Osoegawa K."/>
            <person name="de Jong P."/>
            <person name="Lindberg D.R."/>
            <person name="Seaver E.C."/>
            <person name="Weisblat D.A."/>
            <person name="Putnam N.H."/>
            <person name="Grigoriev I.V."/>
            <person name="Rokhsar D.S."/>
        </authorList>
    </citation>
    <scope>NUCLEOTIDE SEQUENCE</scope>
    <source>
        <strain evidence="6">I ESC-2004</strain>
    </source>
</reference>
<keyword evidence="6" id="KW-1185">Reference proteome</keyword>
<dbReference type="InterPro" id="IPR040325">
    <property type="entry name" value="RIMBP1/2/3"/>
</dbReference>
<gene>
    <name evidence="4" type="ORF">CAPTEDRAFT_98367</name>
</gene>
<dbReference type="InterPro" id="IPR001452">
    <property type="entry name" value="SH3_domain"/>
</dbReference>